<dbReference type="Gene3D" id="1.10.10.10">
    <property type="entry name" value="Winged helix-like DNA-binding domain superfamily/Winged helix DNA-binding domain"/>
    <property type="match status" value="1"/>
</dbReference>
<sequence>MQLDDVKIERSTTVDRIVIALKKAMFDGKILPGEQLKELVLSQTFSVSRSTVREALRIMTSEGLAVHSPNKGVTVRQLTVEEIKDIFLTRSVLEISAARAVRKCSPGALQALEAAMQQYAAAAATGDALAAADSHVDFHSALVGLIGSKRLMETERTLMLDLKLVIASIDKSRDDLGREVKKHENLTRLLITKDETGAIEFIKNDLCVAKGFIIKHIDN</sequence>
<organism evidence="5 6">
    <name type="scientific">Desulforhopalus singaporensis</name>
    <dbReference type="NCBI Taxonomy" id="91360"/>
    <lineage>
        <taxon>Bacteria</taxon>
        <taxon>Pseudomonadati</taxon>
        <taxon>Thermodesulfobacteriota</taxon>
        <taxon>Desulfobulbia</taxon>
        <taxon>Desulfobulbales</taxon>
        <taxon>Desulfocapsaceae</taxon>
        <taxon>Desulforhopalus</taxon>
    </lineage>
</organism>
<evidence type="ECO:0000256" key="1">
    <source>
        <dbReference type="ARBA" id="ARBA00023015"/>
    </source>
</evidence>
<dbReference type="STRING" id="91360.SAMN05660330_02465"/>
<dbReference type="GO" id="GO:0003677">
    <property type="term" value="F:DNA binding"/>
    <property type="evidence" value="ECO:0007669"/>
    <property type="project" value="UniProtKB-KW"/>
</dbReference>
<dbReference type="PANTHER" id="PTHR43537">
    <property type="entry name" value="TRANSCRIPTIONAL REGULATOR, GNTR FAMILY"/>
    <property type="match status" value="1"/>
</dbReference>
<dbReference type="EMBL" id="FNJI01000016">
    <property type="protein sequence ID" value="SDP34094.1"/>
    <property type="molecule type" value="Genomic_DNA"/>
</dbReference>
<evidence type="ECO:0000259" key="4">
    <source>
        <dbReference type="PROSITE" id="PS50949"/>
    </source>
</evidence>
<evidence type="ECO:0000313" key="6">
    <source>
        <dbReference type="Proteomes" id="UP000199073"/>
    </source>
</evidence>
<dbReference type="InterPro" id="IPR000524">
    <property type="entry name" value="Tscrpt_reg_HTH_GntR"/>
</dbReference>
<dbReference type="InterPro" id="IPR008920">
    <property type="entry name" value="TF_FadR/GntR_C"/>
</dbReference>
<dbReference type="SMART" id="SM00345">
    <property type="entry name" value="HTH_GNTR"/>
    <property type="match status" value="1"/>
</dbReference>
<gene>
    <name evidence="5" type="ORF">SAMN05660330_02465</name>
</gene>
<evidence type="ECO:0000256" key="3">
    <source>
        <dbReference type="ARBA" id="ARBA00023163"/>
    </source>
</evidence>
<name>A0A1H0RXA0_9BACT</name>
<dbReference type="InterPro" id="IPR011711">
    <property type="entry name" value="GntR_C"/>
</dbReference>
<keyword evidence="3" id="KW-0804">Transcription</keyword>
<dbReference type="SUPFAM" id="SSF46785">
    <property type="entry name" value="Winged helix' DNA-binding domain"/>
    <property type="match status" value="1"/>
</dbReference>
<keyword evidence="6" id="KW-1185">Reference proteome</keyword>
<dbReference type="InterPro" id="IPR036390">
    <property type="entry name" value="WH_DNA-bd_sf"/>
</dbReference>
<dbReference type="RefSeq" id="WP_143005498.1">
    <property type="nucleotide sequence ID" value="NZ_FNJI01000016.1"/>
</dbReference>
<dbReference type="Pfam" id="PF07729">
    <property type="entry name" value="FCD"/>
    <property type="match status" value="1"/>
</dbReference>
<dbReference type="Proteomes" id="UP000199073">
    <property type="component" value="Unassembled WGS sequence"/>
</dbReference>
<keyword evidence="2 5" id="KW-0238">DNA-binding</keyword>
<dbReference type="PANTHER" id="PTHR43537:SF45">
    <property type="entry name" value="GNTR FAMILY REGULATORY PROTEIN"/>
    <property type="match status" value="1"/>
</dbReference>
<feature type="domain" description="HTH gntR-type" evidence="4">
    <location>
        <begin position="11"/>
        <end position="78"/>
    </location>
</feature>
<dbReference type="Gene3D" id="1.20.120.530">
    <property type="entry name" value="GntR ligand-binding domain-like"/>
    <property type="match status" value="1"/>
</dbReference>
<accession>A0A1H0RXA0</accession>
<dbReference type="OrthoDB" id="5499567at2"/>
<dbReference type="Pfam" id="PF00392">
    <property type="entry name" value="GntR"/>
    <property type="match status" value="1"/>
</dbReference>
<reference evidence="5 6" key="1">
    <citation type="submission" date="2016-10" db="EMBL/GenBank/DDBJ databases">
        <authorList>
            <person name="de Groot N.N."/>
        </authorList>
    </citation>
    <scope>NUCLEOTIDE SEQUENCE [LARGE SCALE GENOMIC DNA]</scope>
    <source>
        <strain evidence="5 6">DSM 12130</strain>
    </source>
</reference>
<dbReference type="SUPFAM" id="SSF48008">
    <property type="entry name" value="GntR ligand-binding domain-like"/>
    <property type="match status" value="1"/>
</dbReference>
<evidence type="ECO:0000313" key="5">
    <source>
        <dbReference type="EMBL" id="SDP34094.1"/>
    </source>
</evidence>
<dbReference type="GO" id="GO:0003700">
    <property type="term" value="F:DNA-binding transcription factor activity"/>
    <property type="evidence" value="ECO:0007669"/>
    <property type="project" value="InterPro"/>
</dbReference>
<keyword evidence="1" id="KW-0805">Transcription regulation</keyword>
<evidence type="ECO:0000256" key="2">
    <source>
        <dbReference type="ARBA" id="ARBA00023125"/>
    </source>
</evidence>
<proteinExistence type="predicted"/>
<protein>
    <submittedName>
        <fullName evidence="5">DNA-binding transcriptional regulator, GntR family</fullName>
    </submittedName>
</protein>
<dbReference type="PROSITE" id="PS50949">
    <property type="entry name" value="HTH_GNTR"/>
    <property type="match status" value="1"/>
</dbReference>
<dbReference type="AlphaFoldDB" id="A0A1H0RXA0"/>
<dbReference type="InterPro" id="IPR036388">
    <property type="entry name" value="WH-like_DNA-bd_sf"/>
</dbReference>
<dbReference type="SMART" id="SM00895">
    <property type="entry name" value="FCD"/>
    <property type="match status" value="1"/>
</dbReference>